<dbReference type="AlphaFoldDB" id="A0AAN5I8M0"/>
<gene>
    <name evidence="1" type="ORF">PMAYCL1PPCAC_26863</name>
</gene>
<reference evidence="2" key="1">
    <citation type="submission" date="2022-10" db="EMBL/GenBank/DDBJ databases">
        <title>Genome assembly of Pristionchus species.</title>
        <authorList>
            <person name="Yoshida K."/>
            <person name="Sommer R.J."/>
        </authorList>
    </citation>
    <scope>NUCLEOTIDE SEQUENCE [LARGE SCALE GENOMIC DNA]</scope>
    <source>
        <strain evidence="2">RS5460</strain>
    </source>
</reference>
<accession>A0AAN5I8M0</accession>
<comment type="caution">
    <text evidence="1">The sequence shown here is derived from an EMBL/GenBank/DDBJ whole genome shotgun (WGS) entry which is preliminary data.</text>
</comment>
<organism evidence="1 2">
    <name type="scientific">Pristionchus mayeri</name>
    <dbReference type="NCBI Taxonomy" id="1317129"/>
    <lineage>
        <taxon>Eukaryota</taxon>
        <taxon>Metazoa</taxon>
        <taxon>Ecdysozoa</taxon>
        <taxon>Nematoda</taxon>
        <taxon>Chromadorea</taxon>
        <taxon>Rhabditida</taxon>
        <taxon>Rhabditina</taxon>
        <taxon>Diplogasteromorpha</taxon>
        <taxon>Diplogasteroidea</taxon>
        <taxon>Neodiplogasteridae</taxon>
        <taxon>Pristionchus</taxon>
    </lineage>
</organism>
<protein>
    <submittedName>
        <fullName evidence="1">Uncharacterized protein</fullName>
    </submittedName>
</protein>
<proteinExistence type="predicted"/>
<dbReference type="EMBL" id="BTRK01000006">
    <property type="protein sequence ID" value="GMR56668.1"/>
    <property type="molecule type" value="Genomic_DNA"/>
</dbReference>
<evidence type="ECO:0000313" key="1">
    <source>
        <dbReference type="EMBL" id="GMR56668.1"/>
    </source>
</evidence>
<name>A0AAN5I8M0_9BILA</name>
<evidence type="ECO:0000313" key="2">
    <source>
        <dbReference type="Proteomes" id="UP001328107"/>
    </source>
</evidence>
<keyword evidence="2" id="KW-1185">Reference proteome</keyword>
<sequence>IASMLSFHQRGTHWSYCRSNYSCSQERMLVAGSMLTSGFFQNTMWVLGQCVIPQERFDLVIESVPFANTSSILAALKREGLLPLKFSADFVF</sequence>
<dbReference type="Proteomes" id="UP001328107">
    <property type="component" value="Unassembled WGS sequence"/>
</dbReference>
<feature type="non-terminal residue" evidence="1">
    <location>
        <position position="1"/>
    </location>
</feature>